<comment type="function">
    <text evidence="8">Also involved in hydrogenase metallocenter assembly, probably by participating in the nickel insertion step. This function in hydrogenase biosynthesis requires chaperone activity and the presence of the metal-binding domain, but not PPIase activity.</text>
</comment>
<dbReference type="PANTHER" id="PTHR47861:SF3">
    <property type="entry name" value="FKBP-TYPE PEPTIDYL-PROLYL CIS-TRANS ISOMERASE SLYD"/>
    <property type="match status" value="1"/>
</dbReference>
<dbReference type="OrthoDB" id="9808891at2"/>
<evidence type="ECO:0000256" key="2">
    <source>
        <dbReference type="ARBA" id="ARBA00004496"/>
    </source>
</evidence>
<evidence type="ECO:0000256" key="10">
    <source>
        <dbReference type="RuleBase" id="RU003915"/>
    </source>
</evidence>
<organism evidence="12 13">
    <name type="scientific">Inmirania thermothiophila</name>
    <dbReference type="NCBI Taxonomy" id="1750597"/>
    <lineage>
        <taxon>Bacteria</taxon>
        <taxon>Pseudomonadati</taxon>
        <taxon>Pseudomonadota</taxon>
        <taxon>Gammaproteobacteria</taxon>
        <taxon>Chromatiales</taxon>
        <taxon>Ectothiorhodospiraceae</taxon>
        <taxon>Inmirania</taxon>
    </lineage>
</organism>
<comment type="similarity">
    <text evidence="3 10">Belongs to the FKBP-type PPIase family.</text>
</comment>
<dbReference type="GO" id="GO:0005737">
    <property type="term" value="C:cytoplasm"/>
    <property type="evidence" value="ECO:0007669"/>
    <property type="project" value="UniProtKB-SubCell"/>
</dbReference>
<evidence type="ECO:0000256" key="3">
    <source>
        <dbReference type="ARBA" id="ARBA00006577"/>
    </source>
</evidence>
<keyword evidence="4" id="KW-0963">Cytoplasm</keyword>
<name>A0A3N1YAA3_9GAMM</name>
<sequence>MKAGTDEVRAGRVVALRYRIEAEDGTVLERSDIPVQYVHGGGREGLLPALERALEGRRPGETLRVVLPPEEGFGEADPGLRVEQPIEEVPPPFRQVGAEVEMVNDRGEWRTFRVTRIADGRVTIDGNHPLAGRTLVFHLVVDAVREATPEERAEGVARFAPMA</sequence>
<dbReference type="PANTHER" id="PTHR47861">
    <property type="entry name" value="FKBP-TYPE PEPTIDYL-PROLYL CIS-TRANS ISOMERASE SLYD"/>
    <property type="match status" value="1"/>
</dbReference>
<keyword evidence="13" id="KW-1185">Reference proteome</keyword>
<gene>
    <name evidence="12" type="ORF">EDC57_0223</name>
</gene>
<reference evidence="12 13" key="1">
    <citation type="submission" date="2018-11" db="EMBL/GenBank/DDBJ databases">
        <title>Genomic Encyclopedia of Type Strains, Phase IV (KMG-IV): sequencing the most valuable type-strain genomes for metagenomic binning, comparative biology and taxonomic classification.</title>
        <authorList>
            <person name="Goeker M."/>
        </authorList>
    </citation>
    <scope>NUCLEOTIDE SEQUENCE [LARGE SCALE GENOMIC DNA]</scope>
    <source>
        <strain evidence="12 13">DSM 100275</strain>
    </source>
</reference>
<dbReference type="Proteomes" id="UP000276634">
    <property type="component" value="Unassembled WGS sequence"/>
</dbReference>
<evidence type="ECO:0000256" key="9">
    <source>
        <dbReference type="PROSITE-ProRule" id="PRU00277"/>
    </source>
</evidence>
<evidence type="ECO:0000256" key="6">
    <source>
        <dbReference type="ARBA" id="ARBA00023186"/>
    </source>
</evidence>
<evidence type="ECO:0000256" key="8">
    <source>
        <dbReference type="ARBA" id="ARBA00037071"/>
    </source>
</evidence>
<evidence type="ECO:0000256" key="4">
    <source>
        <dbReference type="ARBA" id="ARBA00022490"/>
    </source>
</evidence>
<dbReference type="AlphaFoldDB" id="A0A3N1YAA3"/>
<evidence type="ECO:0000313" key="13">
    <source>
        <dbReference type="Proteomes" id="UP000276634"/>
    </source>
</evidence>
<accession>A0A3N1YAA3</accession>
<dbReference type="PROSITE" id="PS50059">
    <property type="entry name" value="FKBP_PPIASE"/>
    <property type="match status" value="1"/>
</dbReference>
<proteinExistence type="inferred from homology"/>
<protein>
    <recommendedName>
        <fullName evidence="10">Peptidyl-prolyl cis-trans isomerase</fullName>
        <ecNumber evidence="10">5.2.1.8</ecNumber>
    </recommendedName>
</protein>
<evidence type="ECO:0000256" key="5">
    <source>
        <dbReference type="ARBA" id="ARBA00023110"/>
    </source>
</evidence>
<evidence type="ECO:0000256" key="1">
    <source>
        <dbReference type="ARBA" id="ARBA00000971"/>
    </source>
</evidence>
<dbReference type="GO" id="GO:0042026">
    <property type="term" value="P:protein refolding"/>
    <property type="evidence" value="ECO:0007669"/>
    <property type="project" value="UniProtKB-ARBA"/>
</dbReference>
<dbReference type="InterPro" id="IPR001179">
    <property type="entry name" value="PPIase_FKBP_dom"/>
</dbReference>
<evidence type="ECO:0000256" key="7">
    <source>
        <dbReference type="ARBA" id="ARBA00023235"/>
    </source>
</evidence>
<dbReference type="GO" id="GO:0003755">
    <property type="term" value="F:peptidyl-prolyl cis-trans isomerase activity"/>
    <property type="evidence" value="ECO:0007669"/>
    <property type="project" value="UniProtKB-UniRule"/>
</dbReference>
<evidence type="ECO:0000313" key="12">
    <source>
        <dbReference type="EMBL" id="ROR34327.1"/>
    </source>
</evidence>
<evidence type="ECO:0000259" key="11">
    <source>
        <dbReference type="PROSITE" id="PS50059"/>
    </source>
</evidence>
<feature type="domain" description="PPIase FKBP-type" evidence="11">
    <location>
        <begin position="11"/>
        <end position="106"/>
    </location>
</feature>
<comment type="subcellular location">
    <subcellularLocation>
        <location evidence="2">Cytoplasm</location>
    </subcellularLocation>
</comment>
<dbReference type="Pfam" id="PF00254">
    <property type="entry name" value="FKBP_C"/>
    <property type="match status" value="1"/>
</dbReference>
<dbReference type="Gene3D" id="3.10.50.40">
    <property type="match status" value="1"/>
</dbReference>
<keyword evidence="7 9" id="KW-0413">Isomerase</keyword>
<keyword evidence="5 9" id="KW-0697">Rotamase</keyword>
<comment type="caution">
    <text evidence="12">The sequence shown here is derived from an EMBL/GenBank/DDBJ whole genome shotgun (WGS) entry which is preliminary data.</text>
</comment>
<comment type="catalytic activity">
    <reaction evidence="1 9 10">
        <text>[protein]-peptidylproline (omega=180) = [protein]-peptidylproline (omega=0)</text>
        <dbReference type="Rhea" id="RHEA:16237"/>
        <dbReference type="Rhea" id="RHEA-COMP:10747"/>
        <dbReference type="Rhea" id="RHEA-COMP:10748"/>
        <dbReference type="ChEBI" id="CHEBI:83833"/>
        <dbReference type="ChEBI" id="CHEBI:83834"/>
        <dbReference type="EC" id="5.2.1.8"/>
    </reaction>
</comment>
<dbReference type="EMBL" id="RJVI01000001">
    <property type="protein sequence ID" value="ROR34327.1"/>
    <property type="molecule type" value="Genomic_DNA"/>
</dbReference>
<keyword evidence="6" id="KW-0143">Chaperone</keyword>
<dbReference type="InterPro" id="IPR046357">
    <property type="entry name" value="PPIase_dom_sf"/>
</dbReference>
<dbReference type="RefSeq" id="WP_123399397.1">
    <property type="nucleotide sequence ID" value="NZ_RJVI01000001.1"/>
</dbReference>
<dbReference type="EC" id="5.2.1.8" evidence="10"/>
<dbReference type="SUPFAM" id="SSF54534">
    <property type="entry name" value="FKBP-like"/>
    <property type="match status" value="1"/>
</dbReference>